<comment type="caution">
    <text evidence="5">The sequence shown here is derived from an EMBL/GenBank/DDBJ whole genome shotgun (WGS) entry which is preliminary data.</text>
</comment>
<comment type="subcellular location">
    <subcellularLocation>
        <location evidence="1">Membrane</location>
        <topology evidence="1">Multi-pass membrane protein</topology>
    </subcellularLocation>
</comment>
<protein>
    <submittedName>
        <fullName evidence="5">DUF697 domain-containing protein</fullName>
    </submittedName>
</protein>
<evidence type="ECO:0000256" key="3">
    <source>
        <dbReference type="ARBA" id="ARBA00022989"/>
    </source>
</evidence>
<reference evidence="5 6" key="1">
    <citation type="journal article" date="2019" name="Antonie Van Leeuwenhoek">
        <title>Description of 'Ca. Methylobacter oryzae' KRF1, a novel species from the environmentally important Methylobacter clade 2.</title>
        <authorList>
            <person name="Khatri K."/>
            <person name="Mohite J.A."/>
            <person name="Pandit P.S."/>
            <person name="Bahulikar R."/>
            <person name="Rahalkar M.C."/>
        </authorList>
    </citation>
    <scope>NUCLEOTIDE SEQUENCE [LARGE SCALE GENOMIC DNA]</scope>
    <source>
        <strain evidence="5 6">KRF1</strain>
    </source>
</reference>
<proteinExistence type="predicted"/>
<evidence type="ECO:0000256" key="2">
    <source>
        <dbReference type="ARBA" id="ARBA00022692"/>
    </source>
</evidence>
<evidence type="ECO:0000313" key="6">
    <source>
        <dbReference type="Proteomes" id="UP000733744"/>
    </source>
</evidence>
<sequence length="160" mass="16764">MSENTPAVNDKTEEAQGIVQTSMYCALAAGIVPIPVFDFVAVTGIQLEMLRRLSNLYGVEFMQNKGKNILGALTGGGFSSSLSPVLASTIKVIPIVGSALGAVSMPVISGATTYAIGKVFIQHFESGGTFLTFDPKAVRDFYAEQLKEGSAIAAKTKPTA</sequence>
<keyword evidence="3" id="KW-1133">Transmembrane helix</keyword>
<keyword evidence="2" id="KW-0812">Transmembrane</keyword>
<dbReference type="InterPro" id="IPR021147">
    <property type="entry name" value="DUF697"/>
</dbReference>
<gene>
    <name evidence="5" type="ORF">EKO24_019215</name>
</gene>
<dbReference type="Proteomes" id="UP000733744">
    <property type="component" value="Unassembled WGS sequence"/>
</dbReference>
<evidence type="ECO:0000256" key="1">
    <source>
        <dbReference type="ARBA" id="ARBA00004141"/>
    </source>
</evidence>
<name>A0ABY3C6J4_9GAMM</name>
<dbReference type="Pfam" id="PF05128">
    <property type="entry name" value="DUF697"/>
    <property type="match status" value="1"/>
</dbReference>
<evidence type="ECO:0000256" key="4">
    <source>
        <dbReference type="ARBA" id="ARBA00023136"/>
    </source>
</evidence>
<keyword evidence="4" id="KW-0472">Membrane</keyword>
<dbReference type="EMBL" id="RYFG02000118">
    <property type="protein sequence ID" value="TRW90359.1"/>
    <property type="molecule type" value="Genomic_DNA"/>
</dbReference>
<keyword evidence="6" id="KW-1185">Reference proteome</keyword>
<dbReference type="RefSeq" id="WP_127028423.1">
    <property type="nucleotide sequence ID" value="NZ_RYFG02000118.1"/>
</dbReference>
<accession>A0ABY3C6J4</accession>
<organism evidence="5 6">
    <name type="scientific">Candidatus Methylobacter oryzae</name>
    <dbReference type="NCBI Taxonomy" id="2497749"/>
    <lineage>
        <taxon>Bacteria</taxon>
        <taxon>Pseudomonadati</taxon>
        <taxon>Pseudomonadota</taxon>
        <taxon>Gammaproteobacteria</taxon>
        <taxon>Methylococcales</taxon>
        <taxon>Methylococcaceae</taxon>
        <taxon>Methylobacter</taxon>
    </lineage>
</organism>
<evidence type="ECO:0000313" key="5">
    <source>
        <dbReference type="EMBL" id="TRW90359.1"/>
    </source>
</evidence>